<feature type="compositionally biased region" description="Basic and acidic residues" evidence="4">
    <location>
        <begin position="494"/>
        <end position="507"/>
    </location>
</feature>
<evidence type="ECO:0000256" key="4">
    <source>
        <dbReference type="SAM" id="MobiDB-lite"/>
    </source>
</evidence>
<dbReference type="Gene3D" id="3.30.200.20">
    <property type="entry name" value="Phosphorylase Kinase, domain 1"/>
    <property type="match status" value="1"/>
</dbReference>
<dbReference type="GeneID" id="109466587"/>
<proteinExistence type="predicted"/>
<evidence type="ECO:0000256" key="1">
    <source>
        <dbReference type="ARBA" id="ARBA00022527"/>
    </source>
</evidence>
<keyword evidence="3" id="KW-0418">Kinase</keyword>
<dbReference type="GO" id="GO:0005524">
    <property type="term" value="F:ATP binding"/>
    <property type="evidence" value="ECO:0007669"/>
    <property type="project" value="InterPro"/>
</dbReference>
<feature type="region of interest" description="Disordered" evidence="4">
    <location>
        <begin position="446"/>
        <end position="552"/>
    </location>
</feature>
<evidence type="ECO:0000313" key="7">
    <source>
        <dbReference type="RefSeq" id="XP_019619877.1"/>
    </source>
</evidence>
<organism evidence="6 7">
    <name type="scientific">Branchiostoma belcheri</name>
    <name type="common">Amphioxus</name>
    <dbReference type="NCBI Taxonomy" id="7741"/>
    <lineage>
        <taxon>Eukaryota</taxon>
        <taxon>Metazoa</taxon>
        <taxon>Chordata</taxon>
        <taxon>Cephalochordata</taxon>
        <taxon>Leptocardii</taxon>
        <taxon>Amphioxiformes</taxon>
        <taxon>Branchiostomatidae</taxon>
        <taxon>Branchiostoma</taxon>
    </lineage>
</organism>
<dbReference type="AlphaFoldDB" id="A0A6P4YME8"/>
<dbReference type="SMART" id="SM00811">
    <property type="entry name" value="Alpha_kinase"/>
    <property type="match status" value="1"/>
</dbReference>
<keyword evidence="2" id="KW-0808">Transferase</keyword>
<dbReference type="PROSITE" id="PS51158">
    <property type="entry name" value="ALPHA_KINASE"/>
    <property type="match status" value="1"/>
</dbReference>
<dbReference type="Pfam" id="PF02816">
    <property type="entry name" value="Alpha_kinase"/>
    <property type="match status" value="1"/>
</dbReference>
<dbReference type="SUPFAM" id="SSF56112">
    <property type="entry name" value="Protein kinase-like (PK-like)"/>
    <property type="match status" value="1"/>
</dbReference>
<dbReference type="OrthoDB" id="301415at2759"/>
<feature type="compositionally biased region" description="Polar residues" evidence="4">
    <location>
        <begin position="457"/>
        <end position="469"/>
    </location>
</feature>
<dbReference type="RefSeq" id="XP_019619877.1">
    <property type="nucleotide sequence ID" value="XM_019764318.1"/>
</dbReference>
<evidence type="ECO:0000256" key="3">
    <source>
        <dbReference type="ARBA" id="ARBA00022777"/>
    </source>
</evidence>
<reference evidence="7" key="1">
    <citation type="submission" date="2025-08" db="UniProtKB">
        <authorList>
            <consortium name="RefSeq"/>
        </authorList>
    </citation>
    <scope>IDENTIFICATION</scope>
    <source>
        <tissue evidence="7">Gonad</tissue>
    </source>
</reference>
<dbReference type="PANTHER" id="PTHR46747:SF1">
    <property type="entry name" value="ALPHA-PROTEIN KINASE 1"/>
    <property type="match status" value="1"/>
</dbReference>
<feature type="domain" description="Alpha-type protein kinase" evidence="5">
    <location>
        <begin position="652"/>
        <end position="876"/>
    </location>
</feature>
<keyword evidence="1" id="KW-0723">Serine/threonine-protein kinase</keyword>
<feature type="region of interest" description="Disordered" evidence="4">
    <location>
        <begin position="594"/>
        <end position="622"/>
    </location>
</feature>
<keyword evidence="6" id="KW-1185">Reference proteome</keyword>
<dbReference type="InterPro" id="IPR043529">
    <property type="entry name" value="ALPK1"/>
</dbReference>
<dbReference type="KEGG" id="bbel:109466587"/>
<gene>
    <name evidence="7" type="primary">LOC109466587</name>
</gene>
<dbReference type="InterPro" id="IPR004166">
    <property type="entry name" value="a-kinase_dom"/>
</dbReference>
<evidence type="ECO:0000313" key="6">
    <source>
        <dbReference type="Proteomes" id="UP000515135"/>
    </source>
</evidence>
<protein>
    <submittedName>
        <fullName evidence="7">Alpha-protein kinase 1-like</fullName>
    </submittedName>
</protein>
<evidence type="ECO:0000259" key="5">
    <source>
        <dbReference type="PROSITE" id="PS51158"/>
    </source>
</evidence>
<name>A0A6P4YME8_BRABE</name>
<dbReference type="InterPro" id="IPR011009">
    <property type="entry name" value="Kinase-like_dom_sf"/>
</dbReference>
<evidence type="ECO:0000256" key="2">
    <source>
        <dbReference type="ARBA" id="ARBA00022679"/>
    </source>
</evidence>
<dbReference type="Gene3D" id="3.20.200.10">
    <property type="entry name" value="MHCK/EF2 kinase"/>
    <property type="match status" value="1"/>
</dbReference>
<sequence>MEQEKYDGDIEQRLSCNLATEIENINFISTGLLSVELQGLLSDAEAQSWSFIPETWQFEDRVGEQDLYNVKDLITAPSTHRPGNTQADILWECADLAVECENYPRAVAILFLLDRFAFWQGTSPRLLQIIDDIRQSSPSTAVPPQIIIRKARVLTNAGDLHGAERVLDDVLSPDEETGTWTYKSDSDRAIVHSVCIQIKGQVQLKLGQWFDASTLILDSIIGFRTLPKPDKKGIASSVGLLMDVFKNISYRDFQVLKQQYTLQADSPLLEAYQAAEEAAHLSKFDPLFYARHRRRAGEVLILCAQQARDAQEKQKFLQLARTNLSESLHAHESVAALQRSREQLCEFICALFQSCQVLEITGAVEKSNNLTKICMHLYEEYCAEDSNSSISGSMKKKIDFIMDALETLMPTSQPQETVEGDHTVSAKETTLSYSMSIDHIVPEDLISQTQPEEDNNPKSQTEEATTEWNITVEETGKNSGTLDSGFDTTEDDQDRSSDESRQDHTKSTADPSATTIDSEDTDSIGENIPNKNLHTASTVDPSAVTVDETKTKLQPPVDQLRYAVEKHHIEPSTVNPALTTLGSTFDPSATTVDVAHESDEKDGVGKGDTHSGPDVSEGRCEERMSDEEREKWDEMYAGLPPVTRVHKALLHKYDPFNDKWESEQTLVYLGDPLALDEDKKGKQRDAFFVQYISQEERMGRYVGKRYKKDKPYEQYRQDVCCQMTARKYVTVFNHKLRRRQDFGQIQYLPAVTLQVQVNHSQPESFTINVEPYIDGDFVKLTNNLKYRHPVLDSGLATAFTHFTYEASGEKLMIVDIQGWTTLDGRGVTYFTDPQIHSEEIKKYGRGNLGDRGIQAFWREQHPTCNKVCRLLKLKRPVMTI</sequence>
<feature type="compositionally biased region" description="Polar residues" evidence="4">
    <location>
        <begin position="529"/>
        <end position="540"/>
    </location>
</feature>
<dbReference type="GO" id="GO:0004674">
    <property type="term" value="F:protein serine/threonine kinase activity"/>
    <property type="evidence" value="ECO:0007669"/>
    <property type="project" value="UniProtKB-KW"/>
</dbReference>
<dbReference type="Proteomes" id="UP000515135">
    <property type="component" value="Unplaced"/>
</dbReference>
<dbReference type="PANTHER" id="PTHR46747">
    <property type="entry name" value="ALPHA-PROTEIN KINASE 1"/>
    <property type="match status" value="1"/>
</dbReference>
<accession>A0A6P4YME8</accession>